<proteinExistence type="predicted"/>
<dbReference type="EMBL" id="CAJNOT010003791">
    <property type="protein sequence ID" value="CAF1400079.1"/>
    <property type="molecule type" value="Genomic_DNA"/>
</dbReference>
<sequence length="212" mass="24509">MMDSIEKITTLFPKLKQQLLFLEKREKLFTANDNNSISSIDLLSVNSTNFNPCSSSVELPINSSTNDNTSDHVLSEVLVKQEMNLFFPDEYIIPTLPNSLLQHIETGALHKFGPHHTNRQILIDIITHDLIEKHHLFYSTHKQFDNIGSAIVCQLKLLLTKDNIGIWKDTIQRKLKRKRYEYRDHADVQHYQSKYSRYGSGRPVKKMTGEVA</sequence>
<comment type="caution">
    <text evidence="1">The sequence shown here is derived from an EMBL/GenBank/DDBJ whole genome shotgun (WGS) entry which is preliminary data.</text>
</comment>
<evidence type="ECO:0000313" key="1">
    <source>
        <dbReference type="EMBL" id="CAF1400079.1"/>
    </source>
</evidence>
<gene>
    <name evidence="1" type="ORF">ZHD862_LOCUS33083</name>
</gene>
<organism evidence="1 2">
    <name type="scientific">Rotaria sordida</name>
    <dbReference type="NCBI Taxonomy" id="392033"/>
    <lineage>
        <taxon>Eukaryota</taxon>
        <taxon>Metazoa</taxon>
        <taxon>Spiralia</taxon>
        <taxon>Gnathifera</taxon>
        <taxon>Rotifera</taxon>
        <taxon>Eurotatoria</taxon>
        <taxon>Bdelloidea</taxon>
        <taxon>Philodinida</taxon>
        <taxon>Philodinidae</taxon>
        <taxon>Rotaria</taxon>
    </lineage>
</organism>
<dbReference type="Proteomes" id="UP000663864">
    <property type="component" value="Unassembled WGS sequence"/>
</dbReference>
<dbReference type="AlphaFoldDB" id="A0A815KZS4"/>
<evidence type="ECO:0000313" key="2">
    <source>
        <dbReference type="Proteomes" id="UP000663864"/>
    </source>
</evidence>
<accession>A0A815KZS4</accession>
<protein>
    <submittedName>
        <fullName evidence="1">Uncharacterized protein</fullName>
    </submittedName>
</protein>
<name>A0A815KZS4_9BILA</name>
<reference evidence="1" key="1">
    <citation type="submission" date="2021-02" db="EMBL/GenBank/DDBJ databases">
        <authorList>
            <person name="Nowell W R."/>
        </authorList>
    </citation>
    <scope>NUCLEOTIDE SEQUENCE</scope>
</reference>